<dbReference type="KEGG" id="drg:H9K76_06560"/>
<protein>
    <submittedName>
        <fullName evidence="2">Uncharacterized protein</fullName>
    </submittedName>
</protein>
<keyword evidence="1" id="KW-0812">Transmembrane</keyword>
<evidence type="ECO:0000313" key="3">
    <source>
        <dbReference type="Proteomes" id="UP000515811"/>
    </source>
</evidence>
<feature type="transmembrane region" description="Helical" evidence="1">
    <location>
        <begin position="6"/>
        <end position="26"/>
    </location>
</feature>
<feature type="transmembrane region" description="Helical" evidence="1">
    <location>
        <begin position="65"/>
        <end position="84"/>
    </location>
</feature>
<proteinExistence type="predicted"/>
<evidence type="ECO:0000313" key="2">
    <source>
        <dbReference type="EMBL" id="QNN58495.1"/>
    </source>
</evidence>
<accession>A0A7G9RSC0</accession>
<gene>
    <name evidence="2" type="ORF">H9K76_06560</name>
</gene>
<keyword evidence="1" id="KW-1133">Transmembrane helix</keyword>
<dbReference type="Proteomes" id="UP000515811">
    <property type="component" value="Chromosome"/>
</dbReference>
<dbReference type="AlphaFoldDB" id="A0A7G9RSC0"/>
<dbReference type="EMBL" id="CP060714">
    <property type="protein sequence ID" value="QNN58495.1"/>
    <property type="molecule type" value="Genomic_DNA"/>
</dbReference>
<keyword evidence="1" id="KW-0472">Membrane</keyword>
<organism evidence="2 3">
    <name type="scientific">Diaphorobacter ruginosibacter</name>
    <dbReference type="NCBI Taxonomy" id="1715720"/>
    <lineage>
        <taxon>Bacteria</taxon>
        <taxon>Pseudomonadati</taxon>
        <taxon>Pseudomonadota</taxon>
        <taxon>Betaproteobacteria</taxon>
        <taxon>Burkholderiales</taxon>
        <taxon>Comamonadaceae</taxon>
        <taxon>Diaphorobacter</taxon>
    </lineage>
</organism>
<feature type="transmembrane region" description="Helical" evidence="1">
    <location>
        <begin position="105"/>
        <end position="121"/>
    </location>
</feature>
<reference evidence="2 3" key="1">
    <citation type="submission" date="2020-08" db="EMBL/GenBank/DDBJ databases">
        <title>Genome sequence of Diaphorobacter ruginosibacter DSM 27467T.</title>
        <authorList>
            <person name="Hyun D.-W."/>
            <person name="Bae J.-W."/>
        </authorList>
    </citation>
    <scope>NUCLEOTIDE SEQUENCE [LARGE SCALE GENOMIC DNA]</scope>
    <source>
        <strain evidence="2 3">DSM 27467</strain>
    </source>
</reference>
<feature type="transmembrane region" description="Helical" evidence="1">
    <location>
        <begin position="38"/>
        <end position="59"/>
    </location>
</feature>
<name>A0A7G9RSC0_9BURK</name>
<evidence type="ECO:0000256" key="1">
    <source>
        <dbReference type="SAM" id="Phobius"/>
    </source>
</evidence>
<sequence>MDFPPRLLLASALLCVYVALGMRSNFQSLLHQRRTGRALTPVNPVTGIVFMALIALSAALHVSGLRWASVLLFGLLMVVAYVGVLRHLLNSNPASYASPSSRKRAIAINLFGVLAMALVLLT</sequence>
<dbReference type="RefSeq" id="WP_187598930.1">
    <property type="nucleotide sequence ID" value="NZ_CP060714.1"/>
</dbReference>
<keyword evidence="3" id="KW-1185">Reference proteome</keyword>